<feature type="compositionally biased region" description="Basic and acidic residues" evidence="1">
    <location>
        <begin position="1671"/>
        <end position="1682"/>
    </location>
</feature>
<feature type="domain" description="Arabidopsis retrotransposon Orf1 C-terminal" evidence="2">
    <location>
        <begin position="1462"/>
        <end position="1565"/>
    </location>
</feature>
<feature type="domain" description="Arabidopsis retrotransposon Orf1 C-terminal" evidence="2">
    <location>
        <begin position="2057"/>
        <end position="2137"/>
    </location>
</feature>
<evidence type="ECO:0000313" key="5">
    <source>
        <dbReference type="Proteomes" id="UP000694251"/>
    </source>
</evidence>
<feature type="region of interest" description="Disordered" evidence="1">
    <location>
        <begin position="1"/>
        <end position="22"/>
    </location>
</feature>
<dbReference type="CDD" id="cd00303">
    <property type="entry name" value="retropepsin_like"/>
    <property type="match status" value="2"/>
</dbReference>
<feature type="region of interest" description="Disordered" evidence="1">
    <location>
        <begin position="1551"/>
        <end position="1684"/>
    </location>
</feature>
<feature type="compositionally biased region" description="Acidic residues" evidence="1">
    <location>
        <begin position="1292"/>
        <end position="1308"/>
    </location>
</feature>
<feature type="region of interest" description="Disordered" evidence="1">
    <location>
        <begin position="2162"/>
        <end position="2195"/>
    </location>
</feature>
<reference evidence="4 5" key="1">
    <citation type="submission" date="2020-12" db="EMBL/GenBank/DDBJ databases">
        <title>Concerted genomic and epigenomic changes stabilize Arabidopsis allopolyploids.</title>
        <authorList>
            <person name="Chen Z."/>
        </authorList>
    </citation>
    <scope>NUCLEOTIDE SEQUENCE [LARGE SCALE GENOMIC DNA]</scope>
    <source>
        <strain evidence="4">As9502</strain>
        <tissue evidence="4">Leaf</tissue>
    </source>
</reference>
<comment type="caution">
    <text evidence="4">The sequence shown here is derived from an EMBL/GenBank/DDBJ whole genome shotgun (WGS) entry which is preliminary data.</text>
</comment>
<dbReference type="Proteomes" id="UP000694251">
    <property type="component" value="Unassembled WGS sequence"/>
</dbReference>
<feature type="compositionally biased region" description="Basic and acidic residues" evidence="1">
    <location>
        <begin position="1267"/>
        <end position="1280"/>
    </location>
</feature>
<evidence type="ECO:0000259" key="3">
    <source>
        <dbReference type="Pfam" id="PF03732"/>
    </source>
</evidence>
<feature type="domain" description="Arabidopsis retrotransposon Orf1 C-terminal" evidence="2">
    <location>
        <begin position="1807"/>
        <end position="1929"/>
    </location>
</feature>
<dbReference type="PANTHER" id="PTHR33067">
    <property type="entry name" value="RNA-DIRECTED DNA POLYMERASE-RELATED"/>
    <property type="match status" value="1"/>
</dbReference>
<protein>
    <recommendedName>
        <fullName evidence="6">Retrotransposon gag domain-containing protein</fullName>
    </recommendedName>
</protein>
<feature type="region of interest" description="Disordered" evidence="1">
    <location>
        <begin position="609"/>
        <end position="658"/>
    </location>
</feature>
<dbReference type="PANTHER" id="PTHR33067:SF31">
    <property type="entry name" value="RNA-DIRECTED DNA POLYMERASE"/>
    <property type="match status" value="1"/>
</dbReference>
<dbReference type="Pfam" id="PF03732">
    <property type="entry name" value="Retrotrans_gag"/>
    <property type="match status" value="2"/>
</dbReference>
<feature type="domain" description="Arabidopsis retrotransposon Orf1 C-terminal" evidence="2">
    <location>
        <begin position="1274"/>
        <end position="1395"/>
    </location>
</feature>
<feature type="compositionally biased region" description="Polar residues" evidence="1">
    <location>
        <begin position="616"/>
        <end position="635"/>
    </location>
</feature>
<feature type="compositionally biased region" description="Basic residues" evidence="1">
    <location>
        <begin position="1617"/>
        <end position="1627"/>
    </location>
</feature>
<feature type="compositionally biased region" description="Basic and acidic residues" evidence="1">
    <location>
        <begin position="1309"/>
        <end position="1320"/>
    </location>
</feature>
<evidence type="ECO:0000256" key="1">
    <source>
        <dbReference type="SAM" id="MobiDB-lite"/>
    </source>
</evidence>
<feature type="compositionally biased region" description="Low complexity" evidence="1">
    <location>
        <begin position="2249"/>
        <end position="2258"/>
    </location>
</feature>
<evidence type="ECO:0000259" key="2">
    <source>
        <dbReference type="Pfam" id="PF03078"/>
    </source>
</evidence>
<feature type="region of interest" description="Disordered" evidence="1">
    <location>
        <begin position="1518"/>
        <end position="1538"/>
    </location>
</feature>
<feature type="compositionally biased region" description="Basic and acidic residues" evidence="1">
    <location>
        <begin position="1224"/>
        <end position="1238"/>
    </location>
</feature>
<feature type="domain" description="Retrotransposon gag" evidence="3">
    <location>
        <begin position="700"/>
        <end position="776"/>
    </location>
</feature>
<proteinExistence type="predicted"/>
<evidence type="ECO:0008006" key="6">
    <source>
        <dbReference type="Google" id="ProtNLM"/>
    </source>
</evidence>
<dbReference type="Pfam" id="PF03078">
    <property type="entry name" value="ATHILA"/>
    <property type="match status" value="6"/>
</dbReference>
<dbReference type="InterPro" id="IPR005162">
    <property type="entry name" value="Retrotrans_gag_dom"/>
</dbReference>
<dbReference type="EMBL" id="JAEFBJ010000122">
    <property type="protein sequence ID" value="KAG7529760.1"/>
    <property type="molecule type" value="Genomic_DNA"/>
</dbReference>
<feature type="domain" description="Retrotransposon gag" evidence="3">
    <location>
        <begin position="103"/>
        <end position="152"/>
    </location>
</feature>
<feature type="compositionally biased region" description="Acidic residues" evidence="1">
    <location>
        <begin position="1239"/>
        <end position="1250"/>
    </location>
</feature>
<feature type="compositionally biased region" description="Basic and acidic residues" evidence="1">
    <location>
        <begin position="2166"/>
        <end position="2185"/>
    </location>
</feature>
<accession>A0A8T1XAV8</accession>
<evidence type="ECO:0000313" key="4">
    <source>
        <dbReference type="EMBL" id="KAG7529760.1"/>
    </source>
</evidence>
<organism evidence="4 5">
    <name type="scientific">Arabidopsis suecica</name>
    <name type="common">Swedish thale-cress</name>
    <name type="synonym">Cardaminopsis suecica</name>
    <dbReference type="NCBI Taxonomy" id="45249"/>
    <lineage>
        <taxon>Eukaryota</taxon>
        <taxon>Viridiplantae</taxon>
        <taxon>Streptophyta</taxon>
        <taxon>Embryophyta</taxon>
        <taxon>Tracheophyta</taxon>
        <taxon>Spermatophyta</taxon>
        <taxon>Magnoliopsida</taxon>
        <taxon>eudicotyledons</taxon>
        <taxon>Gunneridae</taxon>
        <taxon>Pentapetalae</taxon>
        <taxon>rosids</taxon>
        <taxon>malvids</taxon>
        <taxon>Brassicales</taxon>
        <taxon>Brassicaceae</taxon>
        <taxon>Camelineae</taxon>
        <taxon>Arabidopsis</taxon>
    </lineage>
</organism>
<feature type="region of interest" description="Disordered" evidence="1">
    <location>
        <begin position="2232"/>
        <end position="2312"/>
    </location>
</feature>
<dbReference type="InterPro" id="IPR004312">
    <property type="entry name" value="ATHILA_Orf1_C"/>
</dbReference>
<feature type="domain" description="Arabidopsis retrotransposon Orf1 C-terminal" evidence="2">
    <location>
        <begin position="1944"/>
        <end position="2029"/>
    </location>
</feature>
<feature type="domain" description="Arabidopsis retrotransposon Orf1 C-terminal" evidence="2">
    <location>
        <begin position="1396"/>
        <end position="1451"/>
    </location>
</feature>
<feature type="compositionally biased region" description="Gly residues" evidence="1">
    <location>
        <begin position="2234"/>
        <end position="2246"/>
    </location>
</feature>
<name>A0A8T1XAV8_ARASU</name>
<dbReference type="OrthoDB" id="1305902at2759"/>
<keyword evidence="5" id="KW-1185">Reference proteome</keyword>
<feature type="compositionally biased region" description="Basic and acidic residues" evidence="1">
    <location>
        <begin position="1555"/>
        <end position="1564"/>
    </location>
</feature>
<feature type="region of interest" description="Disordered" evidence="1">
    <location>
        <begin position="1193"/>
        <end position="1320"/>
    </location>
</feature>
<gene>
    <name evidence="4" type="ORF">ISN44_Un122g000050</name>
</gene>
<sequence>MADVVDEQEQPTNIGAGDFPHNHNQRHGIVPPPIQNNNFEIKSGLIAMVQGNKFHGLPMEDPLDHLNEFERLCGLTKINGVSEDGFKLRLFPFSLGDKAHLTALLHNEISGFTQKQNESFCEAWEHFKGYQTKCAHHGFKEASLLSTLYRGVLPKICMLLDAASNGNFLNKDVEDGCELVETLAQSDRNYNEDYDRSIRTKGQAAGVMEASKKLADLNNKIDRLFVELSSRMESLSTRVRYLYGITTSPPVTNNPGQLPGKAIQNPKDIIQEGEASTQIEVSVDKIDYSAQPFYQAQSDLEEMAAIIERMVKRFKPAPSPLLALPWTFRKAWKSRYESLAKKQLHEMEAVMPLIEVLKLIPDPHKDVRNLILERLNIYQDSNDEDDYKPCDITLILADRTSRRPFSILENVPVMINGVEVPTDFVVLEMDEESKDTLILGRPFLASVGAVIDVRYGKIDLNLGRHVKIQFGNKSPTRSPMEGKTLEIQRAIPSEGLEIKRGKERILVQTPPSNSTTRSSIPSSLDWLELKRKTDLLNRSIQKLNYTVQKLRDKLSRMQKEVQPQLNHDTISRKEITLNWSEEKDYPLEEEAAYYEERGIEYSAGVINNDPRPAAMDQQNRPVDVQDPSNVDQPRNISVGDAPRNHHQRQGIVPPPVQNNNFEIKSGLISMIQGNKFHGLPMEDPLDHLDSFDRLCTPREKTLPQDSITSWDDCKKAFLPKFFSNACTARLRNEISGFNQKNNETLCEAWERFKRFTTQCPHHGFKKASLLSTLYRGALPKIIMILDIASNGNFLNKDIAEGWELVENLAQSDGCYNEDYDWSVRGTVGSEDKQRKDIKALNEKLDKLLLAQQKQIHYITDEEHFQMQEGGNDQTEELCYIQNQGGFNKGYNNYKPNPDLSYRSSNVANPKDQVYPHQQNQSKPFVQYNQGYVPKQQFNGGYQQQNPPPGIMEYKFCNLALLLVDDSVAHPHGLIKNLPVKIGNVKIPTDFVVLDVNEEGKDPLILGRPFLASTGAVIDVWNGKINLNLEKGIKMKFDIREASGKSTTGVQNFGIQNMDVDEEAEARTPPRVNYTSQLSKLKRTFDHKKRATERLAQTEDPTEDDWIEYKAQEDTIGELTYKMEGLNHAILELQEMVKAYPNFEFEDWSKEPGSEEEDYSADQKEAYFEEKSNEYSSYHISREDAERSLLSRIQNKALSPSRRYPTPSSHATARGPSEPSPLGSSRREQASFKIDHSESSQEEEVIQEEETFSSPAGNTRSRRSSKSSAREFLRNKADITRGKKPVGRRLELVDEDSEEEMASPEEDDQTEKGGDDDLESEKCATRNEYYKLLKRNEFLGTRYPHPETMERLGIYDDVDYMFKQCSLNIHMFRPMEEYEEETIQFLSYVELFLYGETKSNEIRSPVVRYFHMSLASALFARERNGTFVNGELELIETALQELLGLASDSTVLVVTPILRACNEKNGLYKYRFDHPTTGQSIFLLPNPSSTSIIDGGNIEFCPPMENLYTLGDKVVPMEGVNDDEAPIRHSDNEAEPMNKSYATRQFYFEEYSTPRQSKDSKEQCHRACFGRSRSTRHEPMHFDPPSPPRQSSYEPREHHAAPSPPRQSSFEPREKEKRSKLKKRRRTRKSDAGASHSTAPLEEPLDQQPEQRIEHPANPSSAQPVPWSYTKESAEGAKKDSTRSIHSIQAATEEASIHSTSLLDPGSYRGGCSLLDPLTRSRQPLMKKQIDLLAHPTRSSTRPIYSTKGDQITRLVELSKRLRILLIPHSTIHLSIWIVEEEAFTRPIDHSEHRHKGTDFAAPSLLDPQDQTTKTLMKEDKLTPGDYYKVLKRNPFWGTRYPHVETMAELGILEDVQLLFGKCHMTTLMSHPYPTYEDETLQFLSSLQVELFEGLSAAELREEGLGNLSFTIDDRNYIMAIKTLKPCSGFLVARKRNRESHGQFPYAREISATVTNQDMKTLDLALLSFLCYTQNGKTMKGNTNDTPPSMYLLNHLCRYRGWALANDKKNAKGAFCIEGVVTPILLSCDVYDGRYAFKFDHPSRGEATILLPFRSASRNVEEVEGQSDNEENNWENYDTSRYLFEEHKPPSRESKSHAEAHRKLSLTQRWCKFQDKIIHKCVKAIDNMQKAIICTTTTNAITRDNPPEDMPSRRHDIALPRQSAYQQRERAAPQEPARHSSHEVREHKRRKSAMMVLSSSKGRIMSGQRTHERRAPQPAGDILLSGARGRREDGGGFGEEVSCGGGVKRSSSVAESSDSVMKKVVKRSSEGCEDDNGDENSSGCGGESMELRGSSGRVTSGLEMSCGGDSFRPSDEAWTKEKVMRNRVSQQFVRSSGLELVECERKRDGEVEFLKREGDGIE</sequence>